<proteinExistence type="predicted"/>
<dbReference type="InterPro" id="IPR000014">
    <property type="entry name" value="PAS"/>
</dbReference>
<dbReference type="InterPro" id="IPR001610">
    <property type="entry name" value="PAC"/>
</dbReference>
<evidence type="ECO:0000259" key="3">
    <source>
        <dbReference type="PROSITE" id="PS50113"/>
    </source>
</evidence>
<dbReference type="InterPro" id="IPR013767">
    <property type="entry name" value="PAS_fold"/>
</dbReference>
<feature type="domain" description="PAC" evidence="3">
    <location>
        <begin position="250"/>
        <end position="300"/>
    </location>
</feature>
<dbReference type="EMBL" id="DRIG01000100">
    <property type="protein sequence ID" value="HEC79417.1"/>
    <property type="molecule type" value="Genomic_DNA"/>
</dbReference>
<dbReference type="InterPro" id="IPR006675">
    <property type="entry name" value="HDIG_dom"/>
</dbReference>
<dbReference type="SUPFAM" id="SSF109604">
    <property type="entry name" value="HD-domain/PDEase-like"/>
    <property type="match status" value="1"/>
</dbReference>
<dbReference type="PROSITE" id="PS50113">
    <property type="entry name" value="PAC"/>
    <property type="match status" value="1"/>
</dbReference>
<dbReference type="PANTHER" id="PTHR43155:SF2">
    <property type="entry name" value="CYCLIC DI-GMP PHOSPHODIESTERASE PA4108"/>
    <property type="match status" value="1"/>
</dbReference>
<evidence type="ECO:0000313" key="6">
    <source>
        <dbReference type="Proteomes" id="UP000885826"/>
    </source>
</evidence>
<reference evidence="5" key="1">
    <citation type="journal article" date="2020" name="mSystems">
        <title>Genome- and Community-Level Interaction Insights into Carbon Utilization and Element Cycling Functions of Hydrothermarchaeota in Hydrothermal Sediment.</title>
        <authorList>
            <person name="Zhou Z."/>
            <person name="Liu Y."/>
            <person name="Xu W."/>
            <person name="Pan J."/>
            <person name="Luo Z.H."/>
            <person name="Li M."/>
        </authorList>
    </citation>
    <scope>NUCLEOTIDE SEQUENCE</scope>
    <source>
        <strain evidence="5">HyVt-388</strain>
    </source>
</reference>
<evidence type="ECO:0000259" key="2">
    <source>
        <dbReference type="PROSITE" id="PS50112"/>
    </source>
</evidence>
<dbReference type="InterPro" id="IPR037522">
    <property type="entry name" value="HD_GYP_dom"/>
</dbReference>
<dbReference type="InterPro" id="IPR035965">
    <property type="entry name" value="PAS-like_dom_sf"/>
</dbReference>
<dbReference type="InterPro" id="IPR000700">
    <property type="entry name" value="PAS-assoc_C"/>
</dbReference>
<feature type="domain" description="PAS" evidence="2">
    <location>
        <begin position="175"/>
        <end position="247"/>
    </location>
</feature>
<feature type="coiled-coil region" evidence="1">
    <location>
        <begin position="400"/>
        <end position="427"/>
    </location>
</feature>
<dbReference type="Pfam" id="PF00989">
    <property type="entry name" value="PAS"/>
    <property type="match status" value="1"/>
</dbReference>
<protein>
    <submittedName>
        <fullName evidence="5">PAS domain S-box protein</fullName>
    </submittedName>
</protein>
<gene>
    <name evidence="5" type="ORF">ENI34_09830</name>
</gene>
<feature type="domain" description="HD-GYP" evidence="4">
    <location>
        <begin position="417"/>
        <end position="610"/>
    </location>
</feature>
<feature type="domain" description="PAS" evidence="2">
    <location>
        <begin position="52"/>
        <end position="123"/>
    </location>
</feature>
<dbReference type="Proteomes" id="UP000885826">
    <property type="component" value="Unassembled WGS sequence"/>
</dbReference>
<feature type="coiled-coil region" evidence="1">
    <location>
        <begin position="21"/>
        <end position="55"/>
    </location>
</feature>
<dbReference type="AlphaFoldDB" id="A0A9C9EPF7"/>
<organism evidence="5 6">
    <name type="scientific">candidate division WOR-3 bacterium</name>
    <dbReference type="NCBI Taxonomy" id="2052148"/>
    <lineage>
        <taxon>Bacteria</taxon>
        <taxon>Bacteria division WOR-3</taxon>
    </lineage>
</organism>
<dbReference type="Gene3D" id="3.30.450.20">
    <property type="entry name" value="PAS domain"/>
    <property type="match status" value="3"/>
</dbReference>
<dbReference type="NCBIfam" id="TIGR00229">
    <property type="entry name" value="sensory_box"/>
    <property type="match status" value="3"/>
</dbReference>
<dbReference type="SMART" id="SM00471">
    <property type="entry name" value="HDc"/>
    <property type="match status" value="1"/>
</dbReference>
<name>A0A9C9EPF7_UNCW3</name>
<feature type="domain" description="PAS" evidence="2">
    <location>
        <begin position="294"/>
        <end position="349"/>
    </location>
</feature>
<accession>A0A9C9EPF7</accession>
<dbReference type="Pfam" id="PF13487">
    <property type="entry name" value="HD_5"/>
    <property type="match status" value="1"/>
</dbReference>
<dbReference type="SUPFAM" id="SSF55785">
    <property type="entry name" value="PYP-like sensor domain (PAS domain)"/>
    <property type="match status" value="3"/>
</dbReference>
<evidence type="ECO:0000256" key="1">
    <source>
        <dbReference type="SAM" id="Coils"/>
    </source>
</evidence>
<dbReference type="PANTHER" id="PTHR43155">
    <property type="entry name" value="CYCLIC DI-GMP PHOSPHODIESTERASE PA4108-RELATED"/>
    <property type="match status" value="1"/>
</dbReference>
<evidence type="ECO:0000313" key="5">
    <source>
        <dbReference type="EMBL" id="HEC79417.1"/>
    </source>
</evidence>
<dbReference type="Pfam" id="PF13426">
    <property type="entry name" value="PAS_9"/>
    <property type="match status" value="2"/>
</dbReference>
<dbReference type="PROSITE" id="PS51832">
    <property type="entry name" value="HD_GYP"/>
    <property type="match status" value="1"/>
</dbReference>
<sequence>MPHLSFTGRIKQLSTILKGYMDKEDKSKQDLIQKIAELQERIAVLENELQQETDFSMKIIQASPTFFITLTPQMKILLMNETMLKALNYKTTEVVGKDYIESFVAEEDRRKTAELFQKLLSGKTTQTITTDILSRDRQKISIEWYFNPVLTKDNLIDYIFGIGIKLGKTAAKQESSEVTFRILAEQSPNMIFINRGGRIMYANKKCEDIMGYTREEFYAPDFDFFCLIAPESIELIRSNFARHMLGKEIEPFEYTLLTKNGEKIEALVTTKLIDYNQEKAILGIITDITERKRVKEAYRSFVDNALVGVYKSTLDGKIIYANEALATMFEFDSPEEMMKQGALSLYKNEADRELFLTSIKKTGKINYYEVELLTKKGKPKNVLISATLTGNILSGMIMDITERKNMEKALRENIEKLRRLMENTVDSMASILETRDPYTAGHQQRVAHLALAIANEMQLSEDQIMGLNMAAVIHDIGKIYIPAEILTRPTHLTESEFTLIKIHPEVGYDILKKVEFPWPVAQIILQHHERLNGSGYPHGLKGDEIMIEARILAVADVVEAMSSHRPYRPARTLDETLEEITKNKGILYDADVVDACLKLFKEKGFKFKEI</sequence>
<dbReference type="NCBIfam" id="TIGR00277">
    <property type="entry name" value="HDIG"/>
    <property type="match status" value="1"/>
</dbReference>
<dbReference type="CDD" id="cd00130">
    <property type="entry name" value="PAS"/>
    <property type="match status" value="3"/>
</dbReference>
<dbReference type="PROSITE" id="PS50112">
    <property type="entry name" value="PAS"/>
    <property type="match status" value="3"/>
</dbReference>
<dbReference type="Gene3D" id="1.10.3210.10">
    <property type="entry name" value="Hypothetical protein af1432"/>
    <property type="match status" value="1"/>
</dbReference>
<dbReference type="InterPro" id="IPR003607">
    <property type="entry name" value="HD/PDEase_dom"/>
</dbReference>
<evidence type="ECO:0000259" key="4">
    <source>
        <dbReference type="PROSITE" id="PS51832"/>
    </source>
</evidence>
<dbReference type="SMART" id="SM00091">
    <property type="entry name" value="PAS"/>
    <property type="match status" value="3"/>
</dbReference>
<dbReference type="GO" id="GO:0006355">
    <property type="term" value="P:regulation of DNA-templated transcription"/>
    <property type="evidence" value="ECO:0007669"/>
    <property type="project" value="InterPro"/>
</dbReference>
<dbReference type="CDD" id="cd00077">
    <property type="entry name" value="HDc"/>
    <property type="match status" value="1"/>
</dbReference>
<dbReference type="SMART" id="SM00086">
    <property type="entry name" value="PAC"/>
    <property type="match status" value="3"/>
</dbReference>
<comment type="caution">
    <text evidence="5">The sequence shown here is derived from an EMBL/GenBank/DDBJ whole genome shotgun (WGS) entry which is preliminary data.</text>
</comment>
<keyword evidence="1" id="KW-0175">Coiled coil</keyword>